<keyword evidence="6" id="KW-0862">Zinc</keyword>
<evidence type="ECO:0000256" key="7">
    <source>
        <dbReference type="ARBA" id="ARBA00023242"/>
    </source>
</evidence>
<keyword evidence="7 9" id="KW-0539">Nucleus</keyword>
<evidence type="ECO:0000256" key="6">
    <source>
        <dbReference type="ARBA" id="ARBA00022833"/>
    </source>
</evidence>
<dbReference type="InterPro" id="IPR000315">
    <property type="entry name" value="Znf_B-box"/>
</dbReference>
<evidence type="ECO:0000256" key="3">
    <source>
        <dbReference type="ARBA" id="ARBA00022723"/>
    </source>
</evidence>
<dbReference type="PANTHER" id="PTHR31717">
    <property type="entry name" value="ZINC FINGER PROTEIN CONSTANS-LIKE 10"/>
    <property type="match status" value="1"/>
</dbReference>
<evidence type="ECO:0000256" key="1">
    <source>
        <dbReference type="ARBA" id="ARBA00004123"/>
    </source>
</evidence>
<dbReference type="PANTHER" id="PTHR31717:SF45">
    <property type="entry name" value="ZINC FINGER PROTEIN CONSTANS-LIKE 14-RELATED"/>
    <property type="match status" value="1"/>
</dbReference>
<dbReference type="InterPro" id="IPR049808">
    <property type="entry name" value="CONSTANS-like_Bbox1"/>
</dbReference>
<dbReference type="PROSITE" id="PS50119">
    <property type="entry name" value="ZF_BBOX"/>
    <property type="match status" value="1"/>
</dbReference>
<dbReference type="AlphaFoldDB" id="A0A067L3N8"/>
<evidence type="ECO:0000256" key="9">
    <source>
        <dbReference type="PROSITE-ProRule" id="PRU00357"/>
    </source>
</evidence>
<gene>
    <name evidence="12" type="ORF">JCGZ_26846</name>
</gene>
<dbReference type="Proteomes" id="UP000027138">
    <property type="component" value="Unassembled WGS sequence"/>
</dbReference>
<dbReference type="PROSITE" id="PS51017">
    <property type="entry name" value="CCT"/>
    <property type="match status" value="1"/>
</dbReference>
<evidence type="ECO:0000259" key="11">
    <source>
        <dbReference type="PROSITE" id="PS51017"/>
    </source>
</evidence>
<keyword evidence="4" id="KW-0677">Repeat</keyword>
<evidence type="ECO:0000313" key="12">
    <source>
        <dbReference type="EMBL" id="KDP41828.1"/>
    </source>
</evidence>
<sequence length="424" mass="48021">MEDSLNSDSIHAFLIQTCDFCNLKAAVLFCKADSAKLCLVCDQKVHSANALSLKHTRSLICDNCGDELASIQGVNDNLILCHDCDSASSSVRNRIPIEGFIGCPSAIKIASLFGFDLNPSSFTDSDFGFWQEMLNLQDLVVPSGTSSVLLRYGEYRREMHEQLVDMGKRETEKLGSETTTGRCAQQGNSKSFEVAVDAWFDKQIPSISFPMLPNQGEEEDAGEDLLRDYYSIHEETQIWDFQTGRRRDCAQPGQEEAVYDVNVPDLTIKNCCNITKETAFNTRKVLDDTRRINCLTPFEDVLSKNTCCSQQLSRHTARTEESKKTSLMELSSQSKLVKAKTCSSPIHFQVVEKPHPAWIGTLDEVRSDYDMELFAQNRGNAMLRYKEKKKARRFDKQIRYESRKARADTRQRVKGRFVKAGENY</sequence>
<dbReference type="Pfam" id="PF00643">
    <property type="entry name" value="zf-B_box"/>
    <property type="match status" value="1"/>
</dbReference>
<dbReference type="GO" id="GO:0005634">
    <property type="term" value="C:nucleus"/>
    <property type="evidence" value="ECO:0007669"/>
    <property type="project" value="UniProtKB-SubCell"/>
</dbReference>
<feature type="domain" description="CCT" evidence="11">
    <location>
        <begin position="378"/>
        <end position="420"/>
    </location>
</feature>
<proteinExistence type="inferred from homology"/>
<keyword evidence="3" id="KW-0479">Metal-binding</keyword>
<dbReference type="GO" id="GO:0008270">
    <property type="term" value="F:zinc ion binding"/>
    <property type="evidence" value="ECO:0007669"/>
    <property type="project" value="UniProtKB-KW"/>
</dbReference>
<evidence type="ECO:0000256" key="8">
    <source>
        <dbReference type="PROSITE-ProRule" id="PRU00024"/>
    </source>
</evidence>
<comment type="similarity">
    <text evidence="2">Belongs to the CONSTANS family.</text>
</comment>
<name>A0A067L3N8_JATCU</name>
<dbReference type="EMBL" id="KK914317">
    <property type="protein sequence ID" value="KDP41828.1"/>
    <property type="molecule type" value="Genomic_DNA"/>
</dbReference>
<keyword evidence="13" id="KW-1185">Reference proteome</keyword>
<evidence type="ECO:0000256" key="4">
    <source>
        <dbReference type="ARBA" id="ARBA00022737"/>
    </source>
</evidence>
<dbReference type="CDD" id="cd19821">
    <property type="entry name" value="Bbox1_BBX-like"/>
    <property type="match status" value="1"/>
</dbReference>
<dbReference type="SMART" id="SM00336">
    <property type="entry name" value="BBOX"/>
    <property type="match status" value="1"/>
</dbReference>
<keyword evidence="5 8" id="KW-0863">Zinc-finger</keyword>
<dbReference type="InterPro" id="IPR010402">
    <property type="entry name" value="CCT_domain"/>
</dbReference>
<comment type="subcellular location">
    <subcellularLocation>
        <location evidence="1 9">Nucleus</location>
    </subcellularLocation>
</comment>
<organism evidence="12 13">
    <name type="scientific">Jatropha curcas</name>
    <name type="common">Barbados nut</name>
    <dbReference type="NCBI Taxonomy" id="180498"/>
    <lineage>
        <taxon>Eukaryota</taxon>
        <taxon>Viridiplantae</taxon>
        <taxon>Streptophyta</taxon>
        <taxon>Embryophyta</taxon>
        <taxon>Tracheophyta</taxon>
        <taxon>Spermatophyta</taxon>
        <taxon>Magnoliopsida</taxon>
        <taxon>eudicotyledons</taxon>
        <taxon>Gunneridae</taxon>
        <taxon>Pentapetalae</taxon>
        <taxon>rosids</taxon>
        <taxon>fabids</taxon>
        <taxon>Malpighiales</taxon>
        <taxon>Euphorbiaceae</taxon>
        <taxon>Crotonoideae</taxon>
        <taxon>Jatropheae</taxon>
        <taxon>Jatropha</taxon>
    </lineage>
</organism>
<reference evidence="12 13" key="1">
    <citation type="journal article" date="2014" name="PLoS ONE">
        <title>Global Analysis of Gene Expression Profiles in Physic Nut (Jatropha curcas L.) Seedlings Exposed to Salt Stress.</title>
        <authorList>
            <person name="Zhang L."/>
            <person name="Zhang C."/>
            <person name="Wu P."/>
            <person name="Chen Y."/>
            <person name="Li M."/>
            <person name="Jiang H."/>
            <person name="Wu G."/>
        </authorList>
    </citation>
    <scope>NUCLEOTIDE SEQUENCE [LARGE SCALE GENOMIC DNA]</scope>
    <source>
        <strain evidence="13">cv. GZQX0401</strain>
        <tissue evidence="12">Young leaves</tissue>
    </source>
</reference>
<feature type="domain" description="B box-type" evidence="10">
    <location>
        <begin position="18"/>
        <end position="60"/>
    </location>
</feature>
<evidence type="ECO:0000259" key="10">
    <source>
        <dbReference type="PROSITE" id="PS50119"/>
    </source>
</evidence>
<protein>
    <submittedName>
        <fullName evidence="12">Uncharacterized protein</fullName>
    </submittedName>
</protein>
<dbReference type="OrthoDB" id="153872at2759"/>
<dbReference type="GO" id="GO:0006355">
    <property type="term" value="P:regulation of DNA-templated transcription"/>
    <property type="evidence" value="ECO:0007669"/>
    <property type="project" value="UniProtKB-ARBA"/>
</dbReference>
<dbReference type="Pfam" id="PF06203">
    <property type="entry name" value="CCT"/>
    <property type="match status" value="1"/>
</dbReference>
<accession>A0A067L3N8</accession>
<evidence type="ECO:0000256" key="5">
    <source>
        <dbReference type="ARBA" id="ARBA00022771"/>
    </source>
</evidence>
<evidence type="ECO:0000256" key="2">
    <source>
        <dbReference type="ARBA" id="ARBA00010024"/>
    </source>
</evidence>
<evidence type="ECO:0000313" key="13">
    <source>
        <dbReference type="Proteomes" id="UP000027138"/>
    </source>
</evidence>